<gene>
    <name evidence="2" type="ORF">HZU44_00455</name>
</gene>
<protein>
    <recommendedName>
        <fullName evidence="1">RiboL-PSP-HEPN domain-containing protein</fullName>
    </recommendedName>
</protein>
<reference evidence="2" key="1">
    <citation type="submission" date="2020-08" db="EMBL/GenBank/DDBJ databases">
        <title>A bifunctional nitrone conjugated secondary metabolite targeting the ribosome.</title>
        <authorList>
            <person name="Limbrick E.M."/>
            <person name="Graf M."/>
            <person name="Derewacz D.K."/>
            <person name="Nguyen F."/>
            <person name="Spraggins J.M."/>
            <person name="Wieland M."/>
            <person name="Ynigez-Gutierrez A.E."/>
            <person name="Reisman B.J."/>
            <person name="Zinshteyn B."/>
            <person name="McCulloch K."/>
            <person name="Iverson T.M."/>
            <person name="Green R."/>
            <person name="Wilson D.N."/>
            <person name="Bachmann B.O."/>
        </authorList>
    </citation>
    <scope>NUCLEOTIDE SEQUENCE</scope>
    <source>
        <strain evidence="2">Africana</strain>
    </source>
</reference>
<name>A0A7D6CCZ0_9ACTN</name>
<dbReference type="EMBL" id="CP058905">
    <property type="protein sequence ID" value="QLJ98743.1"/>
    <property type="molecule type" value="Genomic_DNA"/>
</dbReference>
<accession>A0A7D6CCZ0</accession>
<evidence type="ECO:0000313" key="2">
    <source>
        <dbReference type="EMBL" id="QLJ98743.1"/>
    </source>
</evidence>
<dbReference type="AlphaFoldDB" id="A0A7D6CCZ0"/>
<evidence type="ECO:0000259" key="1">
    <source>
        <dbReference type="Pfam" id="PF18735"/>
    </source>
</evidence>
<organism evidence="2">
    <name type="scientific">Micromonospora carbonacea</name>
    <dbReference type="NCBI Taxonomy" id="47853"/>
    <lineage>
        <taxon>Bacteria</taxon>
        <taxon>Bacillati</taxon>
        <taxon>Actinomycetota</taxon>
        <taxon>Actinomycetes</taxon>
        <taxon>Micromonosporales</taxon>
        <taxon>Micromonosporaceae</taxon>
        <taxon>Micromonospora</taxon>
    </lineage>
</organism>
<sequence>MTPEDFVGTVHRNLAHRKRELSQLKLDIQSLEDGHAEPAQMGWATRAAVVLAYAHWEGFVKTASEKYVRFIVAQRIPTSLLKASLQAASVASHFKRSEGSQKARYLGELLADMDAKRQEIFSVNPDKVIDTESNLSSRVFAEIIAALGLEVPTFAVTHLGYIDSSLLAARNKVAHGELLSYSSEEAISRVEVVLTLLDGYADYLIDAVRDRLFMAIA</sequence>
<dbReference type="InterPro" id="IPR041519">
    <property type="entry name" value="HEPN_RiboL-PSP"/>
</dbReference>
<feature type="domain" description="RiboL-PSP-HEPN" evidence="1">
    <location>
        <begin position="13"/>
        <end position="205"/>
    </location>
</feature>
<proteinExistence type="predicted"/>
<dbReference type="Pfam" id="PF18735">
    <property type="entry name" value="HEPN_RiboL-PSP"/>
    <property type="match status" value="1"/>
</dbReference>